<keyword evidence="4" id="KW-1185">Reference proteome</keyword>
<accession>A0A5J6WN71</accession>
<feature type="transmembrane region" description="Helical" evidence="1">
    <location>
        <begin position="320"/>
        <end position="343"/>
    </location>
</feature>
<dbReference type="Pfam" id="PF03616">
    <property type="entry name" value="Glt_symporter"/>
    <property type="match status" value="1"/>
</dbReference>
<feature type="transmembrane region" description="Helical" evidence="1">
    <location>
        <begin position="384"/>
        <end position="408"/>
    </location>
</feature>
<dbReference type="NCBIfam" id="TIGR00210">
    <property type="entry name" value="gltS"/>
    <property type="match status" value="1"/>
</dbReference>
<evidence type="ECO:0000313" key="3">
    <source>
        <dbReference type="EMBL" id="QFI38480.1"/>
    </source>
</evidence>
<dbReference type="HAMAP" id="MF_02062">
    <property type="entry name" value="GltS"/>
    <property type="match status" value="1"/>
</dbReference>
<feature type="transmembrane region" description="Helical" evidence="1">
    <location>
        <begin position="93"/>
        <end position="118"/>
    </location>
</feature>
<dbReference type="KEGG" id="mmaa:FR932_11795"/>
<evidence type="ECO:0000256" key="2">
    <source>
        <dbReference type="NCBIfam" id="TIGR00210"/>
    </source>
</evidence>
<gene>
    <name evidence="1 3" type="primary">gltS</name>
    <name evidence="3" type="ORF">FR932_11795</name>
</gene>
<protein>
    <recommendedName>
        <fullName evidence="1 2">Sodium/glutamate symporter</fullName>
    </recommendedName>
</protein>
<dbReference type="AlphaFoldDB" id="A0A5J6WN71"/>
<keyword evidence="1" id="KW-0915">Sodium</keyword>
<feature type="transmembrane region" description="Helical" evidence="1">
    <location>
        <begin position="232"/>
        <end position="252"/>
    </location>
</feature>
<dbReference type="PANTHER" id="PTHR36178">
    <property type="entry name" value="SLR0625 PROTEIN"/>
    <property type="match status" value="1"/>
</dbReference>
<reference evidence="3 4" key="1">
    <citation type="submission" date="2019-09" db="EMBL/GenBank/DDBJ databases">
        <title>Hybrid Assembly of the complete Genome of the Deep-Sea Bacterium Moritella marina from long Nanopore and Illumina reads.</title>
        <authorList>
            <person name="Magin S."/>
            <person name="Georgoulis A."/>
            <person name="Papadimitriou K."/>
            <person name="Iliakis G."/>
            <person name="Vorgias C.E."/>
        </authorList>
    </citation>
    <scope>NUCLEOTIDE SEQUENCE [LARGE SCALE GENOMIC DNA]</scope>
    <source>
        <strain evidence="3 4">MP-1</strain>
    </source>
</reference>
<proteinExistence type="inferred from homology"/>
<feature type="transmembrane region" description="Helical" evidence="1">
    <location>
        <begin position="289"/>
        <end position="308"/>
    </location>
</feature>
<name>A0A5J6WN71_MORMI</name>
<keyword evidence="1" id="KW-0997">Cell inner membrane</keyword>
<feature type="transmembrane region" description="Helical" evidence="1">
    <location>
        <begin position="34"/>
        <end position="55"/>
    </location>
</feature>
<keyword evidence="1" id="KW-1133">Transmembrane helix</keyword>
<keyword evidence="1" id="KW-0739">Sodium transport</keyword>
<feature type="transmembrane region" description="Helical" evidence="1">
    <location>
        <begin position="124"/>
        <end position="147"/>
    </location>
</feature>
<dbReference type="GO" id="GO:0015813">
    <property type="term" value="P:L-glutamate transmembrane transport"/>
    <property type="evidence" value="ECO:0007669"/>
    <property type="project" value="UniProtKB-UniRule"/>
</dbReference>
<organism evidence="3 4">
    <name type="scientific">Moritella marina ATCC 15381</name>
    <dbReference type="NCBI Taxonomy" id="1202962"/>
    <lineage>
        <taxon>Bacteria</taxon>
        <taxon>Pseudomonadati</taxon>
        <taxon>Pseudomonadota</taxon>
        <taxon>Gammaproteobacteria</taxon>
        <taxon>Alteromonadales</taxon>
        <taxon>Moritellaceae</taxon>
        <taxon>Moritella</taxon>
    </lineage>
</organism>
<comment type="similarity">
    <text evidence="1">Belongs to the glutamate:Na(+) symporter (ESS) (TC 2.A.27) family.</text>
</comment>
<keyword evidence="1" id="KW-0812">Transmembrane</keyword>
<keyword evidence="1" id="KW-0406">Ion transport</keyword>
<keyword evidence="1" id="KW-1003">Cell membrane</keyword>
<dbReference type="GO" id="GO:0005886">
    <property type="term" value="C:plasma membrane"/>
    <property type="evidence" value="ECO:0007669"/>
    <property type="project" value="UniProtKB-SubCell"/>
</dbReference>
<feature type="transmembrane region" description="Helical" evidence="1">
    <location>
        <begin position="61"/>
        <end position="81"/>
    </location>
</feature>
<dbReference type="EMBL" id="CP044399">
    <property type="protein sequence ID" value="QFI38480.1"/>
    <property type="molecule type" value="Genomic_DNA"/>
</dbReference>
<dbReference type="OrthoDB" id="4921038at2"/>
<evidence type="ECO:0000256" key="1">
    <source>
        <dbReference type="HAMAP-Rule" id="MF_02062"/>
    </source>
</evidence>
<dbReference type="InterPro" id="IPR004445">
    <property type="entry name" value="GltS"/>
</dbReference>
<comment type="function">
    <text evidence="1">Catalyzes the sodium-dependent transport of glutamate.</text>
</comment>
<keyword evidence="1" id="KW-0769">Symport</keyword>
<feature type="transmembrane region" description="Helical" evidence="1">
    <location>
        <begin position="6"/>
        <end position="22"/>
    </location>
</feature>
<dbReference type="GO" id="GO:0015501">
    <property type="term" value="F:glutamate:sodium symporter activity"/>
    <property type="evidence" value="ECO:0007669"/>
    <property type="project" value="UniProtKB-UniRule"/>
</dbReference>
<sequence>MELDVRQTVIVAILVLFIGKFLTRKVAFLQEYNIPEPVSGGLIASIVFAIIYGAFDIELQFSLAVRDTLLIVFFTIIGLSSRFSTLLKGGKPLIILLVIAVIYLFLQNFTGLTVAQFTQQLPEVGIIGGSVSLSGGHGTAIAWAPLFVEKYNISNAMEIGIACATFGLILGGVIGGPIAKYLISHYKLEPSKEPELTVGTLHELTQHQTKQTKQTQANTAAPIDYHHMLNSILIISVSIGLGLGLNVIIGNLGLHLPEFVTCLFAGIIVINLGPLILPKLTWPERSRSLALISDLSLGLFLAMSLMSLQLWTLGGLGGPILIMLAAQVLIVTGFVIFVVFPLMGKDYDAAVMSAGYAGLALGATPTAIANMTAVTEKFGASAKAFVVVPLVGAFFIDIANALIIQFLLDIFAV</sequence>
<keyword evidence="1" id="KW-0472">Membrane</keyword>
<evidence type="ECO:0000313" key="4">
    <source>
        <dbReference type="Proteomes" id="UP000327424"/>
    </source>
</evidence>
<keyword evidence="1" id="KW-0029">Amino-acid transport</keyword>
<dbReference type="RefSeq" id="WP_019442930.1">
    <property type="nucleotide sequence ID" value="NZ_ALOE01000038.1"/>
</dbReference>
<feature type="transmembrane region" description="Helical" evidence="1">
    <location>
        <begin position="159"/>
        <end position="183"/>
    </location>
</feature>
<keyword evidence="1" id="KW-0813">Transport</keyword>
<feature type="transmembrane region" description="Helical" evidence="1">
    <location>
        <begin position="349"/>
        <end position="372"/>
    </location>
</feature>
<dbReference type="Proteomes" id="UP000327424">
    <property type="component" value="Chromosome"/>
</dbReference>
<comment type="subcellular location">
    <subcellularLocation>
        <location evidence="1">Cell inner membrane</location>
        <topology evidence="1">Multi-pass membrane protein</topology>
    </subcellularLocation>
</comment>
<feature type="transmembrane region" description="Helical" evidence="1">
    <location>
        <begin position="259"/>
        <end position="277"/>
    </location>
</feature>
<dbReference type="PANTHER" id="PTHR36178:SF1">
    <property type="entry name" value="SODIUM_GLUTAMATE SYMPORTER"/>
    <property type="match status" value="1"/>
</dbReference>